<dbReference type="Gene3D" id="3.40.50.720">
    <property type="entry name" value="NAD(P)-binding Rossmann-like Domain"/>
    <property type="match status" value="1"/>
</dbReference>
<keyword evidence="2" id="KW-0597">Phosphoprotein</keyword>
<dbReference type="SMART" id="SM00822">
    <property type="entry name" value="PKS_KR"/>
    <property type="match status" value="1"/>
</dbReference>
<evidence type="ECO:0000256" key="2">
    <source>
        <dbReference type="ARBA" id="ARBA00022553"/>
    </source>
</evidence>
<keyword evidence="3" id="KW-0560">Oxidoreductase</keyword>
<gene>
    <name evidence="5" type="ORF">SLS53_004555</name>
</gene>
<dbReference type="PROSITE" id="PS50075">
    <property type="entry name" value="CARRIER"/>
    <property type="match status" value="1"/>
</dbReference>
<dbReference type="InterPro" id="IPR036736">
    <property type="entry name" value="ACP-like_sf"/>
</dbReference>
<protein>
    <recommendedName>
        <fullName evidence="4">Carrier domain-containing protein</fullName>
    </recommendedName>
</protein>
<evidence type="ECO:0000256" key="1">
    <source>
        <dbReference type="ARBA" id="ARBA00022450"/>
    </source>
</evidence>
<evidence type="ECO:0000256" key="3">
    <source>
        <dbReference type="ARBA" id="ARBA00023002"/>
    </source>
</evidence>
<evidence type="ECO:0000259" key="4">
    <source>
        <dbReference type="PROSITE" id="PS50075"/>
    </source>
</evidence>
<dbReference type="SUPFAM" id="SSF51735">
    <property type="entry name" value="NAD(P)-binding Rossmann-fold domains"/>
    <property type="match status" value="1"/>
</dbReference>
<dbReference type="Pfam" id="PF23297">
    <property type="entry name" value="ACP_SdgA_C"/>
    <property type="match status" value="1"/>
</dbReference>
<dbReference type="InterPro" id="IPR013968">
    <property type="entry name" value="PKS_KR"/>
</dbReference>
<dbReference type="SMART" id="SM00823">
    <property type="entry name" value="PKS_PP"/>
    <property type="match status" value="1"/>
</dbReference>
<dbReference type="AlphaFoldDB" id="A0AAN9UAY0"/>
<dbReference type="InterPro" id="IPR057326">
    <property type="entry name" value="KR_dom"/>
</dbReference>
<dbReference type="GO" id="GO:0031177">
    <property type="term" value="F:phosphopantetheine binding"/>
    <property type="evidence" value="ECO:0007669"/>
    <property type="project" value="InterPro"/>
</dbReference>
<dbReference type="SUPFAM" id="SSF47336">
    <property type="entry name" value="ACP-like"/>
    <property type="match status" value="1"/>
</dbReference>
<accession>A0AAN9UAY0</accession>
<dbReference type="GO" id="GO:0006633">
    <property type="term" value="P:fatty acid biosynthetic process"/>
    <property type="evidence" value="ECO:0007669"/>
    <property type="project" value="TreeGrafter"/>
</dbReference>
<organism evidence="5 6">
    <name type="scientific">Cytospora paraplurivora</name>
    <dbReference type="NCBI Taxonomy" id="2898453"/>
    <lineage>
        <taxon>Eukaryota</taxon>
        <taxon>Fungi</taxon>
        <taxon>Dikarya</taxon>
        <taxon>Ascomycota</taxon>
        <taxon>Pezizomycotina</taxon>
        <taxon>Sordariomycetes</taxon>
        <taxon>Sordariomycetidae</taxon>
        <taxon>Diaporthales</taxon>
        <taxon>Cytosporaceae</taxon>
        <taxon>Cytospora</taxon>
    </lineage>
</organism>
<dbReference type="InterPro" id="IPR036291">
    <property type="entry name" value="NAD(P)-bd_dom_sf"/>
</dbReference>
<feature type="domain" description="Carrier" evidence="4">
    <location>
        <begin position="197"/>
        <end position="274"/>
    </location>
</feature>
<evidence type="ECO:0000313" key="5">
    <source>
        <dbReference type="EMBL" id="KAK7742409.1"/>
    </source>
</evidence>
<dbReference type="InterPro" id="IPR009081">
    <property type="entry name" value="PP-bd_ACP"/>
</dbReference>
<dbReference type="GO" id="GO:0044550">
    <property type="term" value="P:secondary metabolite biosynthetic process"/>
    <property type="evidence" value="ECO:0007669"/>
    <property type="project" value="TreeGrafter"/>
</dbReference>
<keyword evidence="6" id="KW-1185">Reference proteome</keyword>
<sequence>MSDNVFSNMSYDDWNASIQPKAVGSWNLHVALPRGLDFFIMLASVNGILGGRAQANYAAANTYQDALARHRISLGEKAVSIDLGVMVGEGLVAEDTDLLSSVRRFGQLMDVRQDELLALISYYCDPELPLLSYEQAQPVIGLETVAAIRSKGIDVHHALHRPITRQLFRMDIESTSKSDSEVVVDHAAELMAVSEDEAAVLVTRWFKAKIAQILGLQEVDIDAEKPVHTFGIDSLVAIDLKNWFARDIGAEVQIFNLLGNHPLGEVARQAAHSSRFRSQ</sequence>
<dbReference type="Proteomes" id="UP001320245">
    <property type="component" value="Unassembled WGS sequence"/>
</dbReference>
<dbReference type="PANTHER" id="PTHR43775">
    <property type="entry name" value="FATTY ACID SYNTHASE"/>
    <property type="match status" value="1"/>
</dbReference>
<dbReference type="InterPro" id="IPR020806">
    <property type="entry name" value="PKS_PP-bd"/>
</dbReference>
<evidence type="ECO:0000313" key="6">
    <source>
        <dbReference type="Proteomes" id="UP001320245"/>
    </source>
</evidence>
<dbReference type="InterPro" id="IPR050091">
    <property type="entry name" value="PKS_NRPS_Biosynth_Enz"/>
</dbReference>
<proteinExistence type="predicted"/>
<dbReference type="Pfam" id="PF08659">
    <property type="entry name" value="KR"/>
    <property type="match status" value="1"/>
</dbReference>
<dbReference type="GO" id="GO:0016491">
    <property type="term" value="F:oxidoreductase activity"/>
    <property type="evidence" value="ECO:0007669"/>
    <property type="project" value="UniProtKB-KW"/>
</dbReference>
<dbReference type="EMBL" id="JAJSPL020000015">
    <property type="protein sequence ID" value="KAK7742409.1"/>
    <property type="molecule type" value="Genomic_DNA"/>
</dbReference>
<name>A0AAN9UAY0_9PEZI</name>
<reference evidence="5 6" key="1">
    <citation type="journal article" date="2023" name="PLoS ONE">
        <title>Cytospora paraplurivora sp. nov. isolated from orchards with fruit tree decline syndrome in Ontario, Canada.</title>
        <authorList>
            <person name="Ilyukhin E."/>
            <person name="Nguyen H.D.T."/>
            <person name="Castle A.J."/>
            <person name="Ellouze W."/>
        </authorList>
    </citation>
    <scope>NUCLEOTIDE SEQUENCE [LARGE SCALE GENOMIC DNA]</scope>
    <source>
        <strain evidence="5 6">FDS-564</strain>
    </source>
</reference>
<dbReference type="PANTHER" id="PTHR43775:SF29">
    <property type="entry name" value="ASPERFURANONE POLYKETIDE SYNTHASE AFOG-RELATED"/>
    <property type="match status" value="1"/>
</dbReference>
<dbReference type="GO" id="GO:0004312">
    <property type="term" value="F:fatty acid synthase activity"/>
    <property type="evidence" value="ECO:0007669"/>
    <property type="project" value="TreeGrafter"/>
</dbReference>
<keyword evidence="1" id="KW-0596">Phosphopantetheine</keyword>
<comment type="caution">
    <text evidence="5">The sequence shown here is derived from an EMBL/GenBank/DDBJ whole genome shotgun (WGS) entry which is preliminary data.</text>
</comment>
<dbReference type="Gene3D" id="1.10.1200.10">
    <property type="entry name" value="ACP-like"/>
    <property type="match status" value="1"/>
</dbReference>